<comment type="caution">
    <text evidence="5">The sequence shown here is derived from an EMBL/GenBank/DDBJ whole genome shotgun (WGS) entry which is preliminary data.</text>
</comment>
<evidence type="ECO:0000313" key="5">
    <source>
        <dbReference type="EMBL" id="GGG60028.1"/>
    </source>
</evidence>
<dbReference type="CDD" id="cd17748">
    <property type="entry name" value="BRCT_DNA_ligase_like"/>
    <property type="match status" value="1"/>
</dbReference>
<dbReference type="GO" id="GO:0006259">
    <property type="term" value="P:DNA metabolic process"/>
    <property type="evidence" value="ECO:0007669"/>
    <property type="project" value="UniProtKB-ARBA"/>
</dbReference>
<dbReference type="GO" id="GO:0008408">
    <property type="term" value="F:3'-5' exonuclease activity"/>
    <property type="evidence" value="ECO:0007669"/>
    <property type="project" value="TreeGrafter"/>
</dbReference>
<keyword evidence="3" id="KW-0269">Exonuclease</keyword>
<dbReference type="InterPro" id="IPR013520">
    <property type="entry name" value="Ribonucl_H"/>
</dbReference>
<evidence type="ECO:0000256" key="1">
    <source>
        <dbReference type="ARBA" id="ARBA00022722"/>
    </source>
</evidence>
<dbReference type="InterPro" id="IPR012337">
    <property type="entry name" value="RNaseH-like_sf"/>
</dbReference>
<evidence type="ECO:0000313" key="6">
    <source>
        <dbReference type="Proteomes" id="UP000617145"/>
    </source>
</evidence>
<name>A0A8J2ZGK1_9RHOB</name>
<reference evidence="5" key="2">
    <citation type="submission" date="2020-09" db="EMBL/GenBank/DDBJ databases">
        <authorList>
            <person name="Sun Q."/>
            <person name="Zhou Y."/>
        </authorList>
    </citation>
    <scope>NUCLEOTIDE SEQUENCE</scope>
    <source>
        <strain evidence="5">CGMCC 1.15762</strain>
    </source>
</reference>
<evidence type="ECO:0000259" key="4">
    <source>
        <dbReference type="Pfam" id="PF00929"/>
    </source>
</evidence>
<evidence type="ECO:0000256" key="2">
    <source>
        <dbReference type="ARBA" id="ARBA00022801"/>
    </source>
</evidence>
<keyword evidence="2" id="KW-0378">Hydrolase</keyword>
<dbReference type="SUPFAM" id="SSF52113">
    <property type="entry name" value="BRCT domain"/>
    <property type="match status" value="1"/>
</dbReference>
<dbReference type="GO" id="GO:0003676">
    <property type="term" value="F:nucleic acid binding"/>
    <property type="evidence" value="ECO:0007669"/>
    <property type="project" value="InterPro"/>
</dbReference>
<accession>A0A8J2ZGK1</accession>
<proteinExistence type="predicted"/>
<protein>
    <recommendedName>
        <fullName evidence="4">Exonuclease domain-containing protein</fullName>
    </recommendedName>
</protein>
<dbReference type="Gene3D" id="3.30.420.10">
    <property type="entry name" value="Ribonuclease H-like superfamily/Ribonuclease H"/>
    <property type="match status" value="1"/>
</dbReference>
<dbReference type="Proteomes" id="UP000617145">
    <property type="component" value="Unassembled WGS sequence"/>
</dbReference>
<dbReference type="PANTHER" id="PTHR30231:SF4">
    <property type="entry name" value="PROTEIN NEN2"/>
    <property type="match status" value="1"/>
</dbReference>
<organism evidence="5 6">
    <name type="scientific">Salipiger pallidus</name>
    <dbReference type="NCBI Taxonomy" id="1775170"/>
    <lineage>
        <taxon>Bacteria</taxon>
        <taxon>Pseudomonadati</taxon>
        <taxon>Pseudomonadota</taxon>
        <taxon>Alphaproteobacteria</taxon>
        <taxon>Rhodobacterales</taxon>
        <taxon>Roseobacteraceae</taxon>
        <taxon>Salipiger</taxon>
    </lineage>
</organism>
<dbReference type="AlphaFoldDB" id="A0A8J2ZGK1"/>
<sequence>MNIQIHGIRPEHVSGEPLFEDFLDAVGDFLERHALFQHSSFDSRAIKSATEACNRISAPLQWNDSVKIARRAWPEFKGNGGHGLSHLKTALGLDFRHHDAGEDARASAEIVLLAEAQMGMPYQDILGPSQTRPTRKASVARTGCTDAPLSGKIAVFTGALTMTRRETAEVASRAGITTAQSVSKNVHLLVVGDQDLSALAEDESKSAKHRKAEALIAKGCELRIIGETDFLALIAVS</sequence>
<gene>
    <name evidence="5" type="ORF">GCM10011415_02460</name>
</gene>
<dbReference type="Gene3D" id="3.40.50.10190">
    <property type="entry name" value="BRCT domain"/>
    <property type="match status" value="1"/>
</dbReference>
<feature type="domain" description="Exonuclease" evidence="4">
    <location>
        <begin position="3"/>
        <end position="110"/>
    </location>
</feature>
<keyword evidence="6" id="KW-1185">Reference proteome</keyword>
<dbReference type="InterPro" id="IPR036397">
    <property type="entry name" value="RNaseH_sf"/>
</dbReference>
<dbReference type="EMBL" id="BMJV01000001">
    <property type="protein sequence ID" value="GGG60028.1"/>
    <property type="molecule type" value="Genomic_DNA"/>
</dbReference>
<reference evidence="5" key="1">
    <citation type="journal article" date="2014" name="Int. J. Syst. Evol. Microbiol.">
        <title>Complete genome sequence of Corynebacterium casei LMG S-19264T (=DSM 44701T), isolated from a smear-ripened cheese.</title>
        <authorList>
            <consortium name="US DOE Joint Genome Institute (JGI-PGF)"/>
            <person name="Walter F."/>
            <person name="Albersmeier A."/>
            <person name="Kalinowski J."/>
            <person name="Ruckert C."/>
        </authorList>
    </citation>
    <scope>NUCLEOTIDE SEQUENCE</scope>
    <source>
        <strain evidence="5">CGMCC 1.15762</strain>
    </source>
</reference>
<dbReference type="PANTHER" id="PTHR30231">
    <property type="entry name" value="DNA POLYMERASE III SUBUNIT EPSILON"/>
    <property type="match status" value="1"/>
</dbReference>
<dbReference type="InterPro" id="IPR036420">
    <property type="entry name" value="BRCT_dom_sf"/>
</dbReference>
<keyword evidence="1" id="KW-0540">Nuclease</keyword>
<dbReference type="SUPFAM" id="SSF53098">
    <property type="entry name" value="Ribonuclease H-like"/>
    <property type="match status" value="1"/>
</dbReference>
<evidence type="ECO:0000256" key="3">
    <source>
        <dbReference type="ARBA" id="ARBA00022839"/>
    </source>
</evidence>
<dbReference type="Pfam" id="PF00929">
    <property type="entry name" value="RNase_T"/>
    <property type="match status" value="1"/>
</dbReference>